<evidence type="ECO:0000256" key="9">
    <source>
        <dbReference type="ARBA" id="ARBA00023239"/>
    </source>
</evidence>
<dbReference type="EC" id="4.1.1.65" evidence="3"/>
<keyword evidence="14" id="KW-1185">Reference proteome</keyword>
<evidence type="ECO:0000256" key="3">
    <source>
        <dbReference type="ARBA" id="ARBA00012243"/>
    </source>
</evidence>
<dbReference type="GO" id="GO:0004609">
    <property type="term" value="F:phosphatidylserine decarboxylase activity"/>
    <property type="evidence" value="ECO:0007669"/>
    <property type="project" value="UniProtKB-EC"/>
</dbReference>
<evidence type="ECO:0000256" key="11">
    <source>
        <dbReference type="ARBA" id="ARBA00023317"/>
    </source>
</evidence>
<dbReference type="Proteomes" id="UP000196005">
    <property type="component" value="Chromosome"/>
</dbReference>
<dbReference type="NCBIfam" id="NF003038">
    <property type="entry name" value="PRK03934.1"/>
    <property type="match status" value="1"/>
</dbReference>
<dbReference type="Pfam" id="PF02666">
    <property type="entry name" value="PS_Dcarbxylase"/>
    <property type="match status" value="1"/>
</dbReference>
<dbReference type="NCBIfam" id="TIGR00163">
    <property type="entry name" value="PS_decarb"/>
    <property type="match status" value="1"/>
</dbReference>
<evidence type="ECO:0000256" key="12">
    <source>
        <dbReference type="ARBA" id="ARBA00024326"/>
    </source>
</evidence>
<keyword evidence="7" id="KW-0865">Zymogen</keyword>
<keyword evidence="9 13" id="KW-0456">Lyase</keyword>
<dbReference type="EMBL" id="CP021416">
    <property type="protein sequence ID" value="ARU48073.1"/>
    <property type="molecule type" value="Genomic_DNA"/>
</dbReference>
<evidence type="ECO:0000256" key="7">
    <source>
        <dbReference type="ARBA" id="ARBA00023145"/>
    </source>
</evidence>
<evidence type="ECO:0000256" key="6">
    <source>
        <dbReference type="ARBA" id="ARBA00023098"/>
    </source>
</evidence>
<comment type="pathway">
    <text evidence="2">Lipid metabolism.</text>
</comment>
<dbReference type="GO" id="GO:0006646">
    <property type="term" value="P:phosphatidylethanolamine biosynthetic process"/>
    <property type="evidence" value="ECO:0007669"/>
    <property type="project" value="UniProtKB-UniPathway"/>
</dbReference>
<dbReference type="InterPro" id="IPR033177">
    <property type="entry name" value="PSD-B"/>
</dbReference>
<evidence type="ECO:0000313" key="13">
    <source>
        <dbReference type="EMBL" id="ARU48073.1"/>
    </source>
</evidence>
<name>A0A1Y0HLF9_9BACT</name>
<dbReference type="AlphaFoldDB" id="A0A1Y0HLF9"/>
<reference evidence="14" key="1">
    <citation type="submission" date="2017-05" db="EMBL/GenBank/DDBJ databases">
        <title>Dechlorination kinetics govern the competition between two new strains of the genus Sulfurospirillum.</title>
        <authorList>
            <person name="Buttet G.F."/>
            <person name="Murray A.M."/>
            <person name="Goris T."/>
            <person name="Burion M."/>
            <person name="Lin B."/>
            <person name="Rolle M."/>
            <person name="Maillard J."/>
        </authorList>
    </citation>
    <scope>NUCLEOTIDE SEQUENCE [LARGE SCALE GENOMIC DNA]</scope>
    <source>
        <strain evidence="14">SL2-1</strain>
    </source>
</reference>
<keyword evidence="5" id="KW-0210">Decarboxylase</keyword>
<dbReference type="OrthoDB" id="9802030at2"/>
<keyword evidence="8" id="KW-0594">Phospholipid biosynthesis</keyword>
<gene>
    <name evidence="13" type="ORF">Sdiek1_0906</name>
</gene>
<evidence type="ECO:0000256" key="1">
    <source>
        <dbReference type="ARBA" id="ARBA00001928"/>
    </source>
</evidence>
<comment type="pathway">
    <text evidence="12">Phospholipid metabolism; phosphatidylethanolamine biosynthesis.</text>
</comment>
<keyword evidence="6" id="KW-0443">Lipid metabolism</keyword>
<keyword evidence="11" id="KW-0670">Pyruvate</keyword>
<dbReference type="PANTHER" id="PTHR10067">
    <property type="entry name" value="PHOSPHATIDYLSERINE DECARBOXYLASE"/>
    <property type="match status" value="1"/>
</dbReference>
<evidence type="ECO:0000256" key="2">
    <source>
        <dbReference type="ARBA" id="ARBA00005189"/>
    </source>
</evidence>
<keyword evidence="10" id="KW-1208">Phospholipid metabolism</keyword>
<evidence type="ECO:0000313" key="14">
    <source>
        <dbReference type="Proteomes" id="UP000196005"/>
    </source>
</evidence>
<evidence type="ECO:0000256" key="4">
    <source>
        <dbReference type="ARBA" id="ARBA00022516"/>
    </source>
</evidence>
<evidence type="ECO:0000256" key="10">
    <source>
        <dbReference type="ARBA" id="ARBA00023264"/>
    </source>
</evidence>
<dbReference type="KEGG" id="suls:Sdiek1_0906"/>
<accession>A0A1Y0HLF9</accession>
<dbReference type="RefSeq" id="WP_087438080.1">
    <property type="nucleotide sequence ID" value="NZ_CP021416.1"/>
</dbReference>
<keyword evidence="4" id="KW-0444">Lipid biosynthesis</keyword>
<comment type="cofactor">
    <cofactor evidence="1">
        <name>pyruvate</name>
        <dbReference type="ChEBI" id="CHEBI:15361"/>
    </cofactor>
</comment>
<sequence length="296" mass="33793">MQRYPNFKSSIASRLFGVFASKEFPSPIQRIINQTYVSMMKVDLMEFEEVSAYKSLNKLFTRKFKTRRLFNISKETVISPCDSLVSAFGTIENALALQIKGFSYSVRKLLGDYIAKQEKDRLEGGVYVNFYLSPRDYHRYHAPIDMRVTKALHIPGKLYPVNFCWLKKVPGLFLENERVVLECYTKENTLFYMVFVGALNVGKMAFTFDKTIQTNAKESLQQCYLYDNLFLSKGDELGHFEMGSTIVMLFEKESINLELSGVTHVQFGQPIGGLINGIHANSASQTVESRDDASLH</sequence>
<proteinExistence type="predicted"/>
<dbReference type="InterPro" id="IPR003817">
    <property type="entry name" value="PS_Dcarbxylase"/>
</dbReference>
<evidence type="ECO:0000256" key="8">
    <source>
        <dbReference type="ARBA" id="ARBA00023209"/>
    </source>
</evidence>
<organism evidence="13 14">
    <name type="scientific">Sulfurospirillum diekertiae</name>
    <dbReference type="NCBI Taxonomy" id="1854492"/>
    <lineage>
        <taxon>Bacteria</taxon>
        <taxon>Pseudomonadati</taxon>
        <taxon>Campylobacterota</taxon>
        <taxon>Epsilonproteobacteria</taxon>
        <taxon>Campylobacterales</taxon>
        <taxon>Sulfurospirillaceae</taxon>
        <taxon>Sulfurospirillum</taxon>
    </lineage>
</organism>
<protein>
    <recommendedName>
        <fullName evidence="3">phosphatidylserine decarboxylase</fullName>
        <ecNumber evidence="3">4.1.1.65</ecNumber>
    </recommendedName>
</protein>
<dbReference type="UniPathway" id="UPA00558"/>
<evidence type="ECO:0000256" key="5">
    <source>
        <dbReference type="ARBA" id="ARBA00022793"/>
    </source>
</evidence>
<dbReference type="PANTHER" id="PTHR10067:SF6">
    <property type="entry name" value="PHOSPHATIDYLSERINE DECARBOXYLASE PROENZYME, MITOCHONDRIAL"/>
    <property type="match status" value="1"/>
</dbReference>